<dbReference type="Pfam" id="PF11743">
    <property type="entry name" value="DUF3301"/>
    <property type="match status" value="1"/>
</dbReference>
<accession>A0ABV2CVX3</accession>
<protein>
    <submittedName>
        <fullName evidence="1">DUF3301 domain-containing protein</fullName>
    </submittedName>
</protein>
<dbReference type="InterPro" id="IPR021732">
    <property type="entry name" value="DUF3301"/>
</dbReference>
<comment type="caution">
    <text evidence="1">The sequence shown here is derived from an EMBL/GenBank/DDBJ whole genome shotgun (WGS) entry which is preliminary data.</text>
</comment>
<sequence length="110" mass="12320">MLESLILLAFIAAIGWFWQDSASAREVAVAAARTACQRESLQFLDDTVAQRGLRLMRTERGHLALQRSFGFEYSETGDDRQPGLVVILGREIVLLQTGRTPPRPHLTLIQ</sequence>
<dbReference type="RefSeq" id="WP_345928080.1">
    <property type="nucleotide sequence ID" value="NZ_JBDIVF010000005.1"/>
</dbReference>
<proteinExistence type="predicted"/>
<evidence type="ECO:0000313" key="2">
    <source>
        <dbReference type="Proteomes" id="UP001548590"/>
    </source>
</evidence>
<evidence type="ECO:0000313" key="1">
    <source>
        <dbReference type="EMBL" id="MET1491877.1"/>
    </source>
</evidence>
<keyword evidence="2" id="KW-1185">Reference proteome</keyword>
<dbReference type="Proteomes" id="UP001548590">
    <property type="component" value="Unassembled WGS sequence"/>
</dbReference>
<name>A0ABV2CVX3_9RHOO</name>
<dbReference type="EMBL" id="JBEWLZ010000017">
    <property type="protein sequence ID" value="MET1491877.1"/>
    <property type="molecule type" value="Genomic_DNA"/>
</dbReference>
<reference evidence="1 2" key="1">
    <citation type="submission" date="2024-07" db="EMBL/GenBank/DDBJ databases">
        <title>Uliginosibacterium paludis KCTC:42655.</title>
        <authorList>
            <person name="Kim M.K."/>
        </authorList>
    </citation>
    <scope>NUCLEOTIDE SEQUENCE [LARGE SCALE GENOMIC DNA]</scope>
    <source>
        <strain evidence="1 2">KCTC 42655</strain>
    </source>
</reference>
<organism evidence="1 2">
    <name type="scientific">Uliginosibacterium paludis</name>
    <dbReference type="NCBI Taxonomy" id="1615952"/>
    <lineage>
        <taxon>Bacteria</taxon>
        <taxon>Pseudomonadati</taxon>
        <taxon>Pseudomonadota</taxon>
        <taxon>Betaproteobacteria</taxon>
        <taxon>Rhodocyclales</taxon>
        <taxon>Zoogloeaceae</taxon>
        <taxon>Uliginosibacterium</taxon>
    </lineage>
</organism>
<gene>
    <name evidence="1" type="ORF">ABVT11_18705</name>
</gene>